<dbReference type="Gramene" id="rna-AYBTSS11_LOCUS24575">
    <property type="protein sequence ID" value="CAJ1972526.1"/>
    <property type="gene ID" value="gene-AYBTSS11_LOCUS24575"/>
</dbReference>
<evidence type="ECO:0000256" key="1">
    <source>
        <dbReference type="SAM" id="MobiDB-lite"/>
    </source>
</evidence>
<feature type="region of interest" description="Disordered" evidence="1">
    <location>
        <begin position="1"/>
        <end position="35"/>
    </location>
</feature>
<feature type="compositionally biased region" description="Basic and acidic residues" evidence="1">
    <location>
        <begin position="1"/>
        <end position="11"/>
    </location>
</feature>
<keyword evidence="3" id="KW-1185">Reference proteome</keyword>
<sequence>MHKRQQEEKPLLLHTHPQPLAQDTTRGGDDSGGLGELMEEANMVAEYSRDSRKPRRLIVGAGKNAIGIGTWVVVRVVVHQFGRAPELGMQWLDWVARRVGWRDFGGFVELMEARRRAMVVVDQAGEGAMVDGLGHGVEKERG</sequence>
<organism evidence="2 3">
    <name type="scientific">Sphenostylis stenocarpa</name>
    <dbReference type="NCBI Taxonomy" id="92480"/>
    <lineage>
        <taxon>Eukaryota</taxon>
        <taxon>Viridiplantae</taxon>
        <taxon>Streptophyta</taxon>
        <taxon>Embryophyta</taxon>
        <taxon>Tracheophyta</taxon>
        <taxon>Spermatophyta</taxon>
        <taxon>Magnoliopsida</taxon>
        <taxon>eudicotyledons</taxon>
        <taxon>Gunneridae</taxon>
        <taxon>Pentapetalae</taxon>
        <taxon>rosids</taxon>
        <taxon>fabids</taxon>
        <taxon>Fabales</taxon>
        <taxon>Fabaceae</taxon>
        <taxon>Papilionoideae</taxon>
        <taxon>50 kb inversion clade</taxon>
        <taxon>NPAAA clade</taxon>
        <taxon>indigoferoid/millettioid clade</taxon>
        <taxon>Phaseoleae</taxon>
        <taxon>Sphenostylis</taxon>
    </lineage>
</organism>
<proteinExistence type="predicted"/>
<dbReference type="Proteomes" id="UP001189624">
    <property type="component" value="Chromosome 8"/>
</dbReference>
<evidence type="ECO:0000313" key="3">
    <source>
        <dbReference type="Proteomes" id="UP001189624"/>
    </source>
</evidence>
<reference evidence="2" key="1">
    <citation type="submission" date="2023-10" db="EMBL/GenBank/DDBJ databases">
        <authorList>
            <person name="Domelevo Entfellner J.-B."/>
        </authorList>
    </citation>
    <scope>NUCLEOTIDE SEQUENCE</scope>
</reference>
<gene>
    <name evidence="2" type="ORF">AYBTSS11_LOCUS24575</name>
</gene>
<protein>
    <submittedName>
        <fullName evidence="2">Uncharacterized protein</fullName>
    </submittedName>
</protein>
<evidence type="ECO:0000313" key="2">
    <source>
        <dbReference type="EMBL" id="CAJ1972526.1"/>
    </source>
</evidence>
<dbReference type="AlphaFoldDB" id="A0AA86TAD8"/>
<dbReference type="EMBL" id="OY731405">
    <property type="protein sequence ID" value="CAJ1972526.1"/>
    <property type="molecule type" value="Genomic_DNA"/>
</dbReference>
<accession>A0AA86TAD8</accession>
<name>A0AA86TAD8_9FABA</name>